<accession>A0AAW1XTU2</accession>
<proteinExistence type="predicted"/>
<comment type="caution">
    <text evidence="2">The sequence shown here is derived from an EMBL/GenBank/DDBJ whole genome shotgun (WGS) entry which is preliminary data.</text>
</comment>
<feature type="region of interest" description="Disordered" evidence="1">
    <location>
        <begin position="127"/>
        <end position="149"/>
    </location>
</feature>
<reference evidence="2 3" key="1">
    <citation type="journal article" date="2023" name="G3 (Bethesda)">
        <title>A chromosome-length genome assembly and annotation of blackberry (Rubus argutus, cv. 'Hillquist').</title>
        <authorList>
            <person name="Bruna T."/>
            <person name="Aryal R."/>
            <person name="Dudchenko O."/>
            <person name="Sargent D.J."/>
            <person name="Mead D."/>
            <person name="Buti M."/>
            <person name="Cavallini A."/>
            <person name="Hytonen T."/>
            <person name="Andres J."/>
            <person name="Pham M."/>
            <person name="Weisz D."/>
            <person name="Mascagni F."/>
            <person name="Usai G."/>
            <person name="Natali L."/>
            <person name="Bassil N."/>
            <person name="Fernandez G.E."/>
            <person name="Lomsadze A."/>
            <person name="Armour M."/>
            <person name="Olukolu B."/>
            <person name="Poorten T."/>
            <person name="Britton C."/>
            <person name="Davik J."/>
            <person name="Ashrafi H."/>
            <person name="Aiden E.L."/>
            <person name="Borodovsky M."/>
            <person name="Worthington M."/>
        </authorList>
    </citation>
    <scope>NUCLEOTIDE SEQUENCE [LARGE SCALE GENOMIC DNA]</scope>
    <source>
        <strain evidence="2">PI 553951</strain>
    </source>
</reference>
<name>A0AAW1XTU2_RUBAR</name>
<dbReference type="AlphaFoldDB" id="A0AAW1XTU2"/>
<evidence type="ECO:0000313" key="3">
    <source>
        <dbReference type="Proteomes" id="UP001457282"/>
    </source>
</evidence>
<gene>
    <name evidence="2" type="ORF">M0R45_016041</name>
</gene>
<protein>
    <submittedName>
        <fullName evidence="2">Uncharacterized protein</fullName>
    </submittedName>
</protein>
<dbReference type="Proteomes" id="UP001457282">
    <property type="component" value="Unassembled WGS sequence"/>
</dbReference>
<feature type="region of interest" description="Disordered" evidence="1">
    <location>
        <begin position="1"/>
        <end position="27"/>
    </location>
</feature>
<organism evidence="2 3">
    <name type="scientific">Rubus argutus</name>
    <name type="common">Southern blackberry</name>
    <dbReference type="NCBI Taxonomy" id="59490"/>
    <lineage>
        <taxon>Eukaryota</taxon>
        <taxon>Viridiplantae</taxon>
        <taxon>Streptophyta</taxon>
        <taxon>Embryophyta</taxon>
        <taxon>Tracheophyta</taxon>
        <taxon>Spermatophyta</taxon>
        <taxon>Magnoliopsida</taxon>
        <taxon>eudicotyledons</taxon>
        <taxon>Gunneridae</taxon>
        <taxon>Pentapetalae</taxon>
        <taxon>rosids</taxon>
        <taxon>fabids</taxon>
        <taxon>Rosales</taxon>
        <taxon>Rosaceae</taxon>
        <taxon>Rosoideae</taxon>
        <taxon>Rosoideae incertae sedis</taxon>
        <taxon>Rubus</taxon>
    </lineage>
</organism>
<evidence type="ECO:0000256" key="1">
    <source>
        <dbReference type="SAM" id="MobiDB-lite"/>
    </source>
</evidence>
<evidence type="ECO:0000313" key="2">
    <source>
        <dbReference type="EMBL" id="KAK9939344.1"/>
    </source>
</evidence>
<keyword evidence="3" id="KW-1185">Reference proteome</keyword>
<sequence>MPRLRNRGPTSPNLQPGRFKTEGPREKHLKTILAPKVLGKTKSRSGEGEAIKPYQLINISHISRTYSLATEAKRTQGIGELITKDKSHLVTETEGLQRQRSPRHEGGNPACMQLRVTDKLHRQKGLDAPPRAALSGGTCNARTTDSDHLRWSPNFTVNTNTTPGTFFITRAKSKDGRKWPENTSKQFSPRRNFCSDLRRPAMV</sequence>
<dbReference type="EMBL" id="JBEDUW010000003">
    <property type="protein sequence ID" value="KAK9939344.1"/>
    <property type="molecule type" value="Genomic_DNA"/>
</dbReference>